<dbReference type="InterPro" id="IPR018563">
    <property type="entry name" value="DUF2018"/>
</dbReference>
<dbReference type="OrthoDB" id="5327906at2"/>
<dbReference type="Gene3D" id="1.20.120.1980">
    <property type="entry name" value="Knotted protein, ribbon-helix-helix DNA-binding domain"/>
    <property type="match status" value="1"/>
</dbReference>
<reference evidence="2 3" key="1">
    <citation type="submission" date="2018-04" db="EMBL/GenBank/DDBJ databases">
        <title>Novel Campyloabacter and Helicobacter Species and Strains.</title>
        <authorList>
            <person name="Mannion A.J."/>
            <person name="Shen Z."/>
            <person name="Fox J.G."/>
        </authorList>
    </citation>
    <scope>NUCLEOTIDE SEQUENCE [LARGE SCALE GENOMIC DNA]</scope>
    <source>
        <strain evidence="2 3">MIT 17-337</strain>
    </source>
</reference>
<dbReference type="EMBL" id="NXLQ01000001">
    <property type="protein sequence ID" value="RDU67484.1"/>
    <property type="molecule type" value="Genomic_DNA"/>
</dbReference>
<evidence type="ECO:0000256" key="1">
    <source>
        <dbReference type="SAM" id="Coils"/>
    </source>
</evidence>
<proteinExistence type="predicted"/>
<keyword evidence="1" id="KW-0175">Coiled coil</keyword>
<accession>A0A3D8IS97</accession>
<comment type="caution">
    <text evidence="2">The sequence shown here is derived from an EMBL/GenBank/DDBJ whole genome shotgun (WGS) entry which is preliminary data.</text>
</comment>
<evidence type="ECO:0000313" key="2">
    <source>
        <dbReference type="EMBL" id="RDU67484.1"/>
    </source>
</evidence>
<dbReference type="AlphaFoldDB" id="A0A3D8IS97"/>
<sequence length="96" mass="11483">MWENPLDSMEIFEGNPINKWKEVVFNASRTLAENEIERLLETLALYELALEEQDSQINLRDFFYKAHHDEHLKQQFHERKNSLAMESMSKILSENE</sequence>
<dbReference type="RefSeq" id="WP_115542012.1">
    <property type="nucleotide sequence ID" value="NZ_NXLQ01000001.1"/>
</dbReference>
<protein>
    <submittedName>
        <fullName evidence="2">DUF2018 domain-containing protein</fullName>
    </submittedName>
</protein>
<dbReference type="InterPro" id="IPR023126">
    <property type="entry name" value="HP0242-like_sf"/>
</dbReference>
<feature type="coiled-coil region" evidence="1">
    <location>
        <begin position="29"/>
        <end position="56"/>
    </location>
</feature>
<gene>
    <name evidence="2" type="ORF">CQA53_00175</name>
</gene>
<dbReference type="Proteomes" id="UP000256379">
    <property type="component" value="Unassembled WGS sequence"/>
</dbReference>
<name>A0A3D8IS97_9HELI</name>
<evidence type="ECO:0000313" key="3">
    <source>
        <dbReference type="Proteomes" id="UP000256379"/>
    </source>
</evidence>
<dbReference type="SUPFAM" id="SSF158752">
    <property type="entry name" value="HP0242-like"/>
    <property type="match status" value="1"/>
</dbReference>
<organism evidence="2 3">
    <name type="scientific">Helicobacter didelphidarum</name>
    <dbReference type="NCBI Taxonomy" id="2040648"/>
    <lineage>
        <taxon>Bacteria</taxon>
        <taxon>Pseudomonadati</taxon>
        <taxon>Campylobacterota</taxon>
        <taxon>Epsilonproteobacteria</taxon>
        <taxon>Campylobacterales</taxon>
        <taxon>Helicobacteraceae</taxon>
        <taxon>Helicobacter</taxon>
    </lineage>
</organism>
<keyword evidence="3" id="KW-1185">Reference proteome</keyword>
<dbReference type="Pfam" id="PF09442">
    <property type="entry name" value="DUF2018"/>
    <property type="match status" value="1"/>
</dbReference>